<reference evidence="1 2" key="1">
    <citation type="submission" date="2019-01" db="EMBL/GenBank/DDBJ databases">
        <title>Lacunisphaera sp. strain TWA-58.</title>
        <authorList>
            <person name="Chen W.-M."/>
        </authorList>
    </citation>
    <scope>NUCLEOTIDE SEQUENCE [LARGE SCALE GENOMIC DNA]</scope>
    <source>
        <strain evidence="1 2">TWA-58</strain>
    </source>
</reference>
<organism evidence="1 2">
    <name type="scientific">Oleiharenicola lentus</name>
    <dbReference type="NCBI Taxonomy" id="2508720"/>
    <lineage>
        <taxon>Bacteria</taxon>
        <taxon>Pseudomonadati</taxon>
        <taxon>Verrucomicrobiota</taxon>
        <taxon>Opitutia</taxon>
        <taxon>Opitutales</taxon>
        <taxon>Opitutaceae</taxon>
        <taxon>Oleiharenicola</taxon>
    </lineage>
</organism>
<protein>
    <recommendedName>
        <fullName evidence="3">Pectate lyase superfamily protein domain-containing protein</fullName>
    </recommendedName>
</protein>
<dbReference type="InterPro" id="IPR012334">
    <property type="entry name" value="Pectin_lyas_fold"/>
</dbReference>
<dbReference type="AlphaFoldDB" id="A0A4Q1C8G5"/>
<name>A0A4Q1C8G5_9BACT</name>
<dbReference type="InterPro" id="IPR011050">
    <property type="entry name" value="Pectin_lyase_fold/virulence"/>
</dbReference>
<sequence length="510" mass="56115">MAVLLALAVGVGYSVAGEPVGLADRPVDYETFGAVGDGVADDLPAIVKAHAFANAHGLTVKTKPGATYHLGRRALTAIIATDTDWGTSKFIIDDTDVENHRLSLFVVQSRLEPETLVIPRLVRDQPRLDVRPQRDCWVRVENSHWRRYIREGLNQNNGSAQRDCFILRRDGTIEGAIDWDYDVVTRVEARPIDEQPLVLRGGIFTTRANRMKQEQGYNYWLRNIAITRSNTTVVGLTHHVVDEGEFGHPYNGFLAAQGCANIVFRDCFVTGHKTYSTIGSAGKPVSMGSYDLNANEVVNFTMTGVRMDNICDATRWGVIGTNFCKNIVLENCTLSRMDSHQGVSGLYTIRGTTLGHAGLNAIGRGTLTIEDSTLNGRALLSLRADYGSTWEGTVVIRNSRWRPGCGAPIQPTLFAMANSGQHDFGYPCFMPAQIVIDGLVIEDSQHPSDYSGPFLFNDPDGKTPPGAARPFPYQLTEQVTIRRLTTASGQNIRISPDAEFAARVKMIQQE</sequence>
<dbReference type="Proteomes" id="UP000290218">
    <property type="component" value="Unassembled WGS sequence"/>
</dbReference>
<comment type="caution">
    <text evidence="1">The sequence shown here is derived from an EMBL/GenBank/DDBJ whole genome shotgun (WGS) entry which is preliminary data.</text>
</comment>
<evidence type="ECO:0008006" key="3">
    <source>
        <dbReference type="Google" id="ProtNLM"/>
    </source>
</evidence>
<accession>A0A4Q1C8G5</accession>
<proteinExistence type="predicted"/>
<keyword evidence="2" id="KW-1185">Reference proteome</keyword>
<dbReference type="SUPFAM" id="SSF51126">
    <property type="entry name" value="Pectin lyase-like"/>
    <property type="match status" value="1"/>
</dbReference>
<gene>
    <name evidence="1" type="ORF">ESB00_04880</name>
</gene>
<dbReference type="EMBL" id="SDHX01000001">
    <property type="protein sequence ID" value="RXK55234.1"/>
    <property type="molecule type" value="Genomic_DNA"/>
</dbReference>
<dbReference type="Gene3D" id="2.160.20.10">
    <property type="entry name" value="Single-stranded right-handed beta-helix, Pectin lyase-like"/>
    <property type="match status" value="1"/>
</dbReference>
<evidence type="ECO:0000313" key="2">
    <source>
        <dbReference type="Proteomes" id="UP000290218"/>
    </source>
</evidence>
<evidence type="ECO:0000313" key="1">
    <source>
        <dbReference type="EMBL" id="RXK55234.1"/>
    </source>
</evidence>